<reference evidence="1 2" key="1">
    <citation type="submission" date="2021-03" db="EMBL/GenBank/DDBJ databases">
        <title>Genomic Encyclopedia of Type Strains, Phase IV (KMG-IV): sequencing the most valuable type-strain genomes for metagenomic binning, comparative biology and taxonomic classification.</title>
        <authorList>
            <person name="Goeker M."/>
        </authorList>
    </citation>
    <scope>NUCLEOTIDE SEQUENCE [LARGE SCALE GENOMIC DNA]</scope>
    <source>
        <strain evidence="1 2">DSM 6139</strain>
    </source>
</reference>
<gene>
    <name evidence="1" type="ORF">J2Z34_000049</name>
</gene>
<dbReference type="EMBL" id="JAGGKC010000001">
    <property type="protein sequence ID" value="MBP1917586.1"/>
    <property type="molecule type" value="Genomic_DNA"/>
</dbReference>
<proteinExistence type="predicted"/>
<organism evidence="1 2">
    <name type="scientific">Youngiibacter multivorans</name>
    <dbReference type="NCBI Taxonomy" id="937251"/>
    <lineage>
        <taxon>Bacteria</taxon>
        <taxon>Bacillati</taxon>
        <taxon>Bacillota</taxon>
        <taxon>Clostridia</taxon>
        <taxon>Eubacteriales</taxon>
        <taxon>Clostridiaceae</taxon>
        <taxon>Youngiibacter</taxon>
    </lineage>
</organism>
<keyword evidence="2" id="KW-1185">Reference proteome</keyword>
<name>A0ABS4FZE5_9CLOT</name>
<evidence type="ECO:0000313" key="1">
    <source>
        <dbReference type="EMBL" id="MBP1917586.1"/>
    </source>
</evidence>
<accession>A0ABS4FZE5</accession>
<dbReference type="Proteomes" id="UP001519271">
    <property type="component" value="Unassembled WGS sequence"/>
</dbReference>
<dbReference type="InterPro" id="IPR025626">
    <property type="entry name" value="YyzF"/>
</dbReference>
<comment type="caution">
    <text evidence="1">The sequence shown here is derived from an EMBL/GenBank/DDBJ whole genome shotgun (WGS) entry which is preliminary data.</text>
</comment>
<evidence type="ECO:0000313" key="2">
    <source>
        <dbReference type="Proteomes" id="UP001519271"/>
    </source>
</evidence>
<protein>
    <submittedName>
        <fullName evidence="1">CxxH/CxxC protein (TIGR04129 family)</fullName>
    </submittedName>
</protein>
<dbReference type="Pfam" id="PF14116">
    <property type="entry name" value="YyzF"/>
    <property type="match status" value="1"/>
</dbReference>
<dbReference type="NCBIfam" id="TIGR04129">
    <property type="entry name" value="CxxH_BA5709"/>
    <property type="match status" value="1"/>
</dbReference>
<sequence length="71" mass="7945">MKEIFCCIDHSDIAIDDFVNENETFPIMEISEANKCGYCMSAAAYVLKLPADHNIMEAGNQNRSNDQGEID</sequence>
<dbReference type="RefSeq" id="WP_209457835.1">
    <property type="nucleotide sequence ID" value="NZ_JAGGKC010000001.1"/>
</dbReference>